<evidence type="ECO:0000313" key="3">
    <source>
        <dbReference type="Proteomes" id="UP000812270"/>
    </source>
</evidence>
<dbReference type="EMBL" id="JAHSPG010000006">
    <property type="protein sequence ID" value="MBV4357681.1"/>
    <property type="molecule type" value="Genomic_DNA"/>
</dbReference>
<organism evidence="2 3">
    <name type="scientific">Pinibacter aurantiacus</name>
    <dbReference type="NCBI Taxonomy" id="2851599"/>
    <lineage>
        <taxon>Bacteria</taxon>
        <taxon>Pseudomonadati</taxon>
        <taxon>Bacteroidota</taxon>
        <taxon>Chitinophagia</taxon>
        <taxon>Chitinophagales</taxon>
        <taxon>Chitinophagaceae</taxon>
        <taxon>Pinibacter</taxon>
    </lineage>
</organism>
<comment type="caution">
    <text evidence="2">The sequence shown here is derived from an EMBL/GenBank/DDBJ whole genome shotgun (WGS) entry which is preliminary data.</text>
</comment>
<name>A0A9E2S7K9_9BACT</name>
<gene>
    <name evidence="2" type="ORF">KTO63_11015</name>
</gene>
<evidence type="ECO:0000259" key="1">
    <source>
        <dbReference type="Pfam" id="PF14870"/>
    </source>
</evidence>
<sequence>MRKILLFIVPLSCLLSCKKNDSSKQSKQPATLCLDTTFTRPDFTGISAIFFTTEKDGFVATGTGAIYKTTDSAKTWTKMSSNTDLPLYSLCFTDSQTGYAVGGSSSCNGSGCIPPGGIILKTSDGGQTWNKIFSSTKWLEISSVYFVNKTLGFCVGGNTVFKTENSGQSWSEYEVPNLGGQMVNVSFSDTQKGYIACSFGKLLTTSNGGITWQQVNQHINQTLYSVAALGNTVYISGSDKIMKSTDGGTSWAALPNSPAEIYCVRFMNEKSGYAFGRGNYSGGDFGYNYGSIYCTYDGGDTWNGTSDIKQSTMITDVSFPSDAIGYSFSNFGIIKLKVK</sequence>
<dbReference type="PANTHER" id="PTHR47199">
    <property type="entry name" value="PHOTOSYSTEM II STABILITY/ASSEMBLY FACTOR HCF136, CHLOROPLASTIC"/>
    <property type="match status" value="1"/>
</dbReference>
<dbReference type="PANTHER" id="PTHR47199:SF2">
    <property type="entry name" value="PHOTOSYSTEM II STABILITY_ASSEMBLY FACTOR HCF136, CHLOROPLASTIC"/>
    <property type="match status" value="1"/>
</dbReference>
<reference evidence="2" key="1">
    <citation type="submission" date="2021-06" db="EMBL/GenBank/DDBJ databases">
        <authorList>
            <person name="Huq M.A."/>
        </authorList>
    </citation>
    <scope>NUCLEOTIDE SEQUENCE</scope>
    <source>
        <strain evidence="2">MAH-26</strain>
    </source>
</reference>
<dbReference type="CDD" id="cd15482">
    <property type="entry name" value="Sialidase_non-viral"/>
    <property type="match status" value="1"/>
</dbReference>
<dbReference type="RefSeq" id="WP_217791327.1">
    <property type="nucleotide sequence ID" value="NZ_JAHSPG010000006.1"/>
</dbReference>
<protein>
    <recommendedName>
        <fullName evidence="1">Photosynthesis system II assembly factor Ycf48/Hcf136-like domain-containing protein</fullName>
    </recommendedName>
</protein>
<keyword evidence="3" id="KW-1185">Reference proteome</keyword>
<proteinExistence type="predicted"/>
<dbReference type="Pfam" id="PF14870">
    <property type="entry name" value="PSII_BNR"/>
    <property type="match status" value="1"/>
</dbReference>
<feature type="domain" description="Photosynthesis system II assembly factor Ycf48/Hcf136-like" evidence="1">
    <location>
        <begin position="168"/>
        <end position="304"/>
    </location>
</feature>
<evidence type="ECO:0000313" key="2">
    <source>
        <dbReference type="EMBL" id="MBV4357681.1"/>
    </source>
</evidence>
<dbReference type="InterPro" id="IPR028203">
    <property type="entry name" value="PSII_CF48-like_dom"/>
</dbReference>
<accession>A0A9E2S7K9</accession>
<dbReference type="Proteomes" id="UP000812270">
    <property type="component" value="Unassembled WGS sequence"/>
</dbReference>
<dbReference type="AlphaFoldDB" id="A0A9E2S7K9"/>